<dbReference type="EMBL" id="FOGF01000002">
    <property type="protein sequence ID" value="SEQ58838.1"/>
    <property type="molecule type" value="Genomic_DNA"/>
</dbReference>
<dbReference type="Proteomes" id="UP000198556">
    <property type="component" value="Unassembled WGS sequence"/>
</dbReference>
<evidence type="ECO:0000313" key="3">
    <source>
        <dbReference type="Proteomes" id="UP000198556"/>
    </source>
</evidence>
<accession>A0A1H9H9C8</accession>
<dbReference type="STRING" id="137733.SAMN05421767_10232"/>
<evidence type="ECO:0000256" key="1">
    <source>
        <dbReference type="SAM" id="Phobius"/>
    </source>
</evidence>
<gene>
    <name evidence="2" type="ORF">SAMN05421767_10232</name>
</gene>
<proteinExistence type="predicted"/>
<dbReference type="OrthoDB" id="3230233at2"/>
<feature type="transmembrane region" description="Helical" evidence="1">
    <location>
        <begin position="69"/>
        <end position="89"/>
    </location>
</feature>
<dbReference type="Pfam" id="PF12730">
    <property type="entry name" value="ABC2_membrane_4"/>
    <property type="match status" value="1"/>
</dbReference>
<sequence>MLNYWRAEFYRLRYSKGFWINVTIFLLMIVVSVWCESVGYVGVHDMETMDQLANLKTSQLWTARYSLEAMAQMVSFLIFTSMTLFTLLISDDFSYKTYKNNLTVGLSRGNFLAAKYSLLLLVLALELLLFYVMVCLVSGLKNGFGELDSQFMMQLLKVYLLQYLNLVAIFSMGLALFYLFLSNVIALVGIIVITLASQFLVVLVPDYAWLMLLNFQAILSNAWQILPTDYFVKSLVFCLLVSSGCYVLSNQLLKSKSL</sequence>
<feature type="transmembrane region" description="Helical" evidence="1">
    <location>
        <begin position="187"/>
        <end position="210"/>
    </location>
</feature>
<keyword evidence="3" id="KW-1185">Reference proteome</keyword>
<dbReference type="RefSeq" id="WP_089745610.1">
    <property type="nucleotide sequence ID" value="NZ_FOGF01000002.1"/>
</dbReference>
<feature type="transmembrane region" description="Helical" evidence="1">
    <location>
        <begin position="118"/>
        <end position="140"/>
    </location>
</feature>
<keyword evidence="1" id="KW-1133">Transmembrane helix</keyword>
<dbReference type="AlphaFoldDB" id="A0A1H9H9C8"/>
<protein>
    <submittedName>
        <fullName evidence="2">ABC-type transport system involved in multi-copper enzyme maturation, permease component</fullName>
    </submittedName>
</protein>
<keyword evidence="1" id="KW-0812">Transmembrane</keyword>
<feature type="transmembrane region" description="Helical" evidence="1">
    <location>
        <begin position="20"/>
        <end position="43"/>
    </location>
</feature>
<feature type="transmembrane region" description="Helical" evidence="1">
    <location>
        <begin position="230"/>
        <end position="249"/>
    </location>
</feature>
<keyword evidence="1" id="KW-0472">Membrane</keyword>
<feature type="transmembrane region" description="Helical" evidence="1">
    <location>
        <begin position="160"/>
        <end position="180"/>
    </location>
</feature>
<name>A0A1H9H9C8_9LACT</name>
<dbReference type="PANTHER" id="PTHR37305:SF1">
    <property type="entry name" value="MEMBRANE PROTEIN"/>
    <property type="match status" value="1"/>
</dbReference>
<dbReference type="PANTHER" id="PTHR37305">
    <property type="entry name" value="INTEGRAL MEMBRANE PROTEIN-RELATED"/>
    <property type="match status" value="1"/>
</dbReference>
<organism evidence="2 3">
    <name type="scientific">Granulicatella balaenopterae</name>
    <dbReference type="NCBI Taxonomy" id="137733"/>
    <lineage>
        <taxon>Bacteria</taxon>
        <taxon>Bacillati</taxon>
        <taxon>Bacillota</taxon>
        <taxon>Bacilli</taxon>
        <taxon>Lactobacillales</taxon>
        <taxon>Carnobacteriaceae</taxon>
        <taxon>Granulicatella</taxon>
    </lineage>
</organism>
<evidence type="ECO:0000313" key="2">
    <source>
        <dbReference type="EMBL" id="SEQ58838.1"/>
    </source>
</evidence>
<reference evidence="2 3" key="1">
    <citation type="submission" date="2016-10" db="EMBL/GenBank/DDBJ databases">
        <authorList>
            <person name="de Groot N.N."/>
        </authorList>
    </citation>
    <scope>NUCLEOTIDE SEQUENCE [LARGE SCALE GENOMIC DNA]</scope>
    <source>
        <strain evidence="2 3">DSM 15827</strain>
    </source>
</reference>